<proteinExistence type="predicted"/>
<sequence length="105" mass="11119">MVHATDGEAMVFTSNTAKHPPSKKPSPPPPSEEEPPSADEPPSGGDDDEPPSGGEQPPPPGGEGVKCIGSCLYFPLCNKACQFMYNIKGHCHWKRIGPQCCCNGE</sequence>
<organism evidence="2 3">
    <name type="scientific">Acorus gramineus</name>
    <name type="common">Dwarf sweet flag</name>
    <dbReference type="NCBI Taxonomy" id="55184"/>
    <lineage>
        <taxon>Eukaryota</taxon>
        <taxon>Viridiplantae</taxon>
        <taxon>Streptophyta</taxon>
        <taxon>Embryophyta</taxon>
        <taxon>Tracheophyta</taxon>
        <taxon>Spermatophyta</taxon>
        <taxon>Magnoliopsida</taxon>
        <taxon>Liliopsida</taxon>
        <taxon>Acoraceae</taxon>
        <taxon>Acorus</taxon>
    </lineage>
</organism>
<gene>
    <name evidence="2" type="ORF">QJS04_geneDACA006787</name>
</gene>
<dbReference type="Proteomes" id="UP001179952">
    <property type="component" value="Unassembled WGS sequence"/>
</dbReference>
<comment type="caution">
    <text evidence="2">The sequence shown here is derived from an EMBL/GenBank/DDBJ whole genome shotgun (WGS) entry which is preliminary data.</text>
</comment>
<evidence type="ECO:0000313" key="2">
    <source>
        <dbReference type="EMBL" id="KAK1268826.1"/>
    </source>
</evidence>
<name>A0AAV9AXF1_ACOGR</name>
<dbReference type="AlphaFoldDB" id="A0AAV9AXF1"/>
<dbReference type="EMBL" id="JAUJYN010000006">
    <property type="protein sequence ID" value="KAK1268826.1"/>
    <property type="molecule type" value="Genomic_DNA"/>
</dbReference>
<feature type="region of interest" description="Disordered" evidence="1">
    <location>
        <begin position="1"/>
        <end position="61"/>
    </location>
</feature>
<reference evidence="2" key="1">
    <citation type="journal article" date="2023" name="Nat. Commun.">
        <title>Diploid and tetraploid genomes of Acorus and the evolution of monocots.</title>
        <authorList>
            <person name="Ma L."/>
            <person name="Liu K.W."/>
            <person name="Li Z."/>
            <person name="Hsiao Y.Y."/>
            <person name="Qi Y."/>
            <person name="Fu T."/>
            <person name="Tang G.D."/>
            <person name="Zhang D."/>
            <person name="Sun W.H."/>
            <person name="Liu D.K."/>
            <person name="Li Y."/>
            <person name="Chen G.Z."/>
            <person name="Liu X.D."/>
            <person name="Liao X.Y."/>
            <person name="Jiang Y.T."/>
            <person name="Yu X."/>
            <person name="Hao Y."/>
            <person name="Huang J."/>
            <person name="Zhao X.W."/>
            <person name="Ke S."/>
            <person name="Chen Y.Y."/>
            <person name="Wu W.L."/>
            <person name="Hsu J.L."/>
            <person name="Lin Y.F."/>
            <person name="Huang M.D."/>
            <person name="Li C.Y."/>
            <person name="Huang L."/>
            <person name="Wang Z.W."/>
            <person name="Zhao X."/>
            <person name="Zhong W.Y."/>
            <person name="Peng D.H."/>
            <person name="Ahmad S."/>
            <person name="Lan S."/>
            <person name="Zhang J.S."/>
            <person name="Tsai W.C."/>
            <person name="Van de Peer Y."/>
            <person name="Liu Z.J."/>
        </authorList>
    </citation>
    <scope>NUCLEOTIDE SEQUENCE</scope>
    <source>
        <strain evidence="2">SCP</strain>
    </source>
</reference>
<evidence type="ECO:0000313" key="3">
    <source>
        <dbReference type="Proteomes" id="UP001179952"/>
    </source>
</evidence>
<keyword evidence="3" id="KW-1185">Reference proteome</keyword>
<evidence type="ECO:0000256" key="1">
    <source>
        <dbReference type="SAM" id="MobiDB-lite"/>
    </source>
</evidence>
<protein>
    <submittedName>
        <fullName evidence="2">Uncharacterized protein</fullName>
    </submittedName>
</protein>
<accession>A0AAV9AXF1</accession>
<reference evidence="2" key="2">
    <citation type="submission" date="2023-06" db="EMBL/GenBank/DDBJ databases">
        <authorList>
            <person name="Ma L."/>
            <person name="Liu K.-W."/>
            <person name="Li Z."/>
            <person name="Hsiao Y.-Y."/>
            <person name="Qi Y."/>
            <person name="Fu T."/>
            <person name="Tang G."/>
            <person name="Zhang D."/>
            <person name="Sun W.-H."/>
            <person name="Liu D.-K."/>
            <person name="Li Y."/>
            <person name="Chen G.-Z."/>
            <person name="Liu X.-D."/>
            <person name="Liao X.-Y."/>
            <person name="Jiang Y.-T."/>
            <person name="Yu X."/>
            <person name="Hao Y."/>
            <person name="Huang J."/>
            <person name="Zhao X.-W."/>
            <person name="Ke S."/>
            <person name="Chen Y.-Y."/>
            <person name="Wu W.-L."/>
            <person name="Hsu J.-L."/>
            <person name="Lin Y.-F."/>
            <person name="Huang M.-D."/>
            <person name="Li C.-Y."/>
            <person name="Huang L."/>
            <person name="Wang Z.-W."/>
            <person name="Zhao X."/>
            <person name="Zhong W.-Y."/>
            <person name="Peng D.-H."/>
            <person name="Ahmad S."/>
            <person name="Lan S."/>
            <person name="Zhang J.-S."/>
            <person name="Tsai W.-C."/>
            <person name="Van De Peer Y."/>
            <person name="Liu Z.-J."/>
        </authorList>
    </citation>
    <scope>NUCLEOTIDE SEQUENCE</scope>
    <source>
        <strain evidence="2">SCP</strain>
        <tissue evidence="2">Leaves</tissue>
    </source>
</reference>